<reference evidence="1" key="1">
    <citation type="submission" date="2017-07" db="EMBL/GenBank/DDBJ databases">
        <title>Taro Niue Genome Assembly and Annotation.</title>
        <authorList>
            <person name="Atibalentja N."/>
            <person name="Keating K."/>
            <person name="Fields C.J."/>
        </authorList>
    </citation>
    <scope>NUCLEOTIDE SEQUENCE</scope>
    <source>
        <strain evidence="1">Niue_2</strain>
        <tissue evidence="1">Leaf</tissue>
    </source>
</reference>
<gene>
    <name evidence="1" type="ORF">Taro_045389</name>
</gene>
<dbReference type="Proteomes" id="UP000652761">
    <property type="component" value="Unassembled WGS sequence"/>
</dbReference>
<dbReference type="AlphaFoldDB" id="A0A843WWY0"/>
<organism evidence="1 2">
    <name type="scientific">Colocasia esculenta</name>
    <name type="common">Wild taro</name>
    <name type="synonym">Arum esculentum</name>
    <dbReference type="NCBI Taxonomy" id="4460"/>
    <lineage>
        <taxon>Eukaryota</taxon>
        <taxon>Viridiplantae</taxon>
        <taxon>Streptophyta</taxon>
        <taxon>Embryophyta</taxon>
        <taxon>Tracheophyta</taxon>
        <taxon>Spermatophyta</taxon>
        <taxon>Magnoliopsida</taxon>
        <taxon>Liliopsida</taxon>
        <taxon>Araceae</taxon>
        <taxon>Aroideae</taxon>
        <taxon>Colocasieae</taxon>
        <taxon>Colocasia</taxon>
    </lineage>
</organism>
<proteinExistence type="predicted"/>
<protein>
    <submittedName>
        <fullName evidence="1">Uncharacterized protein</fullName>
    </submittedName>
</protein>
<comment type="caution">
    <text evidence="1">The sequence shown here is derived from an EMBL/GenBank/DDBJ whole genome shotgun (WGS) entry which is preliminary data.</text>
</comment>
<name>A0A843WWY0_COLES</name>
<accession>A0A843WWY0</accession>
<keyword evidence="2" id="KW-1185">Reference proteome</keyword>
<evidence type="ECO:0000313" key="2">
    <source>
        <dbReference type="Proteomes" id="UP000652761"/>
    </source>
</evidence>
<evidence type="ECO:0000313" key="1">
    <source>
        <dbReference type="EMBL" id="MQM12476.1"/>
    </source>
</evidence>
<dbReference type="EMBL" id="NMUH01005325">
    <property type="protein sequence ID" value="MQM12476.1"/>
    <property type="molecule type" value="Genomic_DNA"/>
</dbReference>
<sequence length="69" mass="7411">MLRHSARLATDLSVGVSPRRAHSAGFAGREQLRTSAKRASKGFIGLVVLALSGDKRLNGHLGWSRAMLL</sequence>